<gene>
    <name evidence="2" type="ORF">H9632_14200</name>
</gene>
<proteinExistence type="predicted"/>
<sequence>MFDHRHPFLSDYYTLVLGFSAVILILLVMFIMYLRIGLQSHDSVIVDSKANAFAPNEKSLDGHHHH</sequence>
<organism evidence="2 3">
    <name type="scientific">Solibacillus merdavium</name>
    <dbReference type="NCBI Taxonomy" id="2762218"/>
    <lineage>
        <taxon>Bacteria</taxon>
        <taxon>Bacillati</taxon>
        <taxon>Bacillota</taxon>
        <taxon>Bacilli</taxon>
        <taxon>Bacillales</taxon>
        <taxon>Caryophanaceae</taxon>
        <taxon>Solibacillus</taxon>
    </lineage>
</organism>
<keyword evidence="1" id="KW-0472">Membrane</keyword>
<accession>A0ABR8XQK3</accession>
<reference evidence="2 3" key="1">
    <citation type="submission" date="2020-08" db="EMBL/GenBank/DDBJ databases">
        <title>A Genomic Blueprint of the Chicken Gut Microbiome.</title>
        <authorList>
            <person name="Gilroy R."/>
            <person name="Ravi A."/>
            <person name="Getino M."/>
            <person name="Pursley I."/>
            <person name="Horton D.L."/>
            <person name="Alikhan N.-F."/>
            <person name="Baker D."/>
            <person name="Gharbi K."/>
            <person name="Hall N."/>
            <person name="Watson M."/>
            <person name="Adriaenssens E.M."/>
            <person name="Foster-Nyarko E."/>
            <person name="Jarju S."/>
            <person name="Secka A."/>
            <person name="Antonio M."/>
            <person name="Oren A."/>
            <person name="Chaudhuri R."/>
            <person name="La Ragione R.M."/>
            <person name="Hildebrand F."/>
            <person name="Pallen M.J."/>
        </authorList>
    </citation>
    <scope>NUCLEOTIDE SEQUENCE [LARGE SCALE GENOMIC DNA]</scope>
    <source>
        <strain evidence="2 3">Sa1YVA6</strain>
    </source>
</reference>
<keyword evidence="3" id="KW-1185">Reference proteome</keyword>
<evidence type="ECO:0000313" key="3">
    <source>
        <dbReference type="Proteomes" id="UP000600565"/>
    </source>
</evidence>
<keyword evidence="1" id="KW-0812">Transmembrane</keyword>
<name>A0ABR8XQK3_9BACL</name>
<evidence type="ECO:0000256" key="1">
    <source>
        <dbReference type="SAM" id="Phobius"/>
    </source>
</evidence>
<comment type="caution">
    <text evidence="2">The sequence shown here is derived from an EMBL/GenBank/DDBJ whole genome shotgun (WGS) entry which is preliminary data.</text>
</comment>
<dbReference type="Proteomes" id="UP000600565">
    <property type="component" value="Unassembled WGS sequence"/>
</dbReference>
<feature type="transmembrane region" description="Helical" evidence="1">
    <location>
        <begin position="12"/>
        <end position="34"/>
    </location>
</feature>
<dbReference type="EMBL" id="JACSPW010000014">
    <property type="protein sequence ID" value="MBD8034219.1"/>
    <property type="molecule type" value="Genomic_DNA"/>
</dbReference>
<keyword evidence="1" id="KW-1133">Transmembrane helix</keyword>
<evidence type="ECO:0000313" key="2">
    <source>
        <dbReference type="EMBL" id="MBD8034219.1"/>
    </source>
</evidence>
<protein>
    <submittedName>
        <fullName evidence="2">Uncharacterized protein</fullName>
    </submittedName>
</protein>